<evidence type="ECO:0000313" key="2">
    <source>
        <dbReference type="EMBL" id="OAA53222.1"/>
    </source>
</evidence>
<accession>A0A167LLH1</accession>
<sequence>METLLPPGGFQLPFRNSLSRLYNDTKKSSDFVQAPVPREKQQDPDAAGLHRKLRIQKDRLVGWGLEWSDPAAQTAEIDESLSRAGLAEVVASIMSTIKDILAEAEQLWLSGSGGADNKEKKDKMVQWDRARFEDLVNDFTASVDTLYDLSRARGAAMRTPSKDGSSGSYKAATAAAASSRSFEPTRINTPQVIDPAQLTEIPPAQTQLPPGTDASAQPAVVLMSKTAYADMARGRTLAPWGPLLLEYAPFDAIYAATGIAPPMARFERLSAGLSTHPPPQSRWSGLPLLLGYFEDLERARFGLVYRLPAPLDARVLDAYRRAATHDMRSLRVLLEDPAREPPLEAKFRLARNIAGTVFDMHARGVTHGKLAADNVLFCDEEAAAEGVLPLNAAVDVRRPLISSFDVFSEPKTSESQRSSVLHVADERVLELQALSVLLLSVGLWMNVERLPSDDAGIASAMALLEVKCGGLYAKAVRTCGEAMGTGGEDREAALVQVQMRIGRFLETCCILDGVSGWEKRLDADMKEEARQSSDAKHKHDIAQPSSQPQALAPEDATTHGVREAQPAKPAAKEHKLRLYSQVPLPAEAVEKWNTILMPQINQALRHFYRKHPESVEISLESIGLSPQQTEPTVLVVCSSVGKVRAILNKRVGGLFDGSTGFALRVCRGHVVRSRAARRSMATSTHDDDGELVEAVNPQYQERPGNGASIGAWIGDRHLPPVSFGGLVVVDGRTYGMTVHHMLDDPDRDDLGGQGAQRSAAYRDAAQYDESTDDGDDDDDGYELSDTESEAYSDTDITSDYGDDDSDDDDDDDEEAAEPGDIPGVEPGCGDGYVVTQPALDDVEEGFYPCTETEDEDHLATFRLGAVYASSGIRRRRDPHRGLVHEVDWALFEFAPDRLPDDQPGCGQPQQPTVLAPSAALPGKHVRCVARTSGSRQGLILPALCSVRIYGRVSPSHAHQVASTEPSSSGSRAMGIPGDSGAWVVGAEDDGDLCGHVLAWSARKRVAYICPMDVLLLDVARTLGAREVRLPGGEPVVVLEEEEEEEAEEEAEQVRGEVVLPRAMGGGAAARSLAREVADVTMGVKGIDVRS</sequence>
<dbReference type="OrthoDB" id="5418235at2759"/>
<feature type="compositionally biased region" description="Acidic residues" evidence="1">
    <location>
        <begin position="769"/>
        <end position="792"/>
    </location>
</feature>
<evidence type="ECO:0008006" key="4">
    <source>
        <dbReference type="Google" id="ProtNLM"/>
    </source>
</evidence>
<name>A0A167LLH1_CORFA</name>
<dbReference type="STRING" id="1081104.A0A167LLH1"/>
<dbReference type="RefSeq" id="XP_018700286.1">
    <property type="nucleotide sequence ID" value="XM_018852557.1"/>
</dbReference>
<dbReference type="AlphaFoldDB" id="A0A167LLH1"/>
<proteinExistence type="predicted"/>
<feature type="region of interest" description="Disordered" evidence="1">
    <location>
        <begin position="743"/>
        <end position="832"/>
    </location>
</feature>
<feature type="compositionally biased region" description="Acidic residues" evidence="1">
    <location>
        <begin position="800"/>
        <end position="817"/>
    </location>
</feature>
<dbReference type="PANTHER" id="PTHR37542">
    <property type="entry name" value="HELO DOMAIN-CONTAINING PROTEIN-RELATED"/>
    <property type="match status" value="1"/>
</dbReference>
<dbReference type="Proteomes" id="UP000076744">
    <property type="component" value="Unassembled WGS sequence"/>
</dbReference>
<feature type="compositionally biased region" description="Basic and acidic residues" evidence="1">
    <location>
        <begin position="525"/>
        <end position="541"/>
    </location>
</feature>
<evidence type="ECO:0000313" key="3">
    <source>
        <dbReference type="Proteomes" id="UP000076744"/>
    </source>
</evidence>
<comment type="caution">
    <text evidence="2">The sequence shown here is derived from an EMBL/GenBank/DDBJ whole genome shotgun (WGS) entry which is preliminary data.</text>
</comment>
<gene>
    <name evidence="2" type="ORF">ISF_08954</name>
</gene>
<dbReference type="PANTHER" id="PTHR37542:SF2">
    <property type="entry name" value="PROTEIN KINASE DOMAIN-CONTAINING PROTEIN"/>
    <property type="match status" value="1"/>
</dbReference>
<protein>
    <recommendedName>
        <fullName evidence="4">HET-s/LopB domain protein</fullName>
    </recommendedName>
</protein>
<reference evidence="2 3" key="1">
    <citation type="journal article" date="2016" name="Genome Biol. Evol.">
        <title>Divergent and convergent evolution of fungal pathogenicity.</title>
        <authorList>
            <person name="Shang Y."/>
            <person name="Xiao G."/>
            <person name="Zheng P."/>
            <person name="Cen K."/>
            <person name="Zhan S."/>
            <person name="Wang C."/>
        </authorList>
    </citation>
    <scope>NUCLEOTIDE SEQUENCE [LARGE SCALE GENOMIC DNA]</scope>
    <source>
        <strain evidence="2 3">ARSEF 2679</strain>
    </source>
</reference>
<evidence type="ECO:0000256" key="1">
    <source>
        <dbReference type="SAM" id="MobiDB-lite"/>
    </source>
</evidence>
<dbReference type="EMBL" id="AZHB01000038">
    <property type="protein sequence ID" value="OAA53222.1"/>
    <property type="molecule type" value="Genomic_DNA"/>
</dbReference>
<feature type="region of interest" description="Disordered" evidence="1">
    <location>
        <begin position="525"/>
        <end position="574"/>
    </location>
</feature>
<dbReference type="GeneID" id="30025246"/>
<keyword evidence="3" id="KW-1185">Reference proteome</keyword>
<organism evidence="2 3">
    <name type="scientific">Cordyceps fumosorosea (strain ARSEF 2679)</name>
    <name type="common">Isaria fumosorosea</name>
    <dbReference type="NCBI Taxonomy" id="1081104"/>
    <lineage>
        <taxon>Eukaryota</taxon>
        <taxon>Fungi</taxon>
        <taxon>Dikarya</taxon>
        <taxon>Ascomycota</taxon>
        <taxon>Pezizomycotina</taxon>
        <taxon>Sordariomycetes</taxon>
        <taxon>Hypocreomycetidae</taxon>
        <taxon>Hypocreales</taxon>
        <taxon>Cordycipitaceae</taxon>
        <taxon>Cordyceps</taxon>
    </lineage>
</organism>